<protein>
    <recommendedName>
        <fullName evidence="1">SnoaL-like domain-containing protein</fullName>
    </recommendedName>
</protein>
<proteinExistence type="predicted"/>
<dbReference type="RefSeq" id="WP_204005661.1">
    <property type="nucleotide sequence ID" value="NZ_BOPG01000061.1"/>
</dbReference>
<dbReference type="InterPro" id="IPR037401">
    <property type="entry name" value="SnoaL-like"/>
</dbReference>
<evidence type="ECO:0000259" key="1">
    <source>
        <dbReference type="Pfam" id="PF13474"/>
    </source>
</evidence>
<evidence type="ECO:0000313" key="3">
    <source>
        <dbReference type="Proteomes" id="UP000612585"/>
    </source>
</evidence>
<dbReference type="InterPro" id="IPR011944">
    <property type="entry name" value="Steroid_delta5-4_isomerase"/>
</dbReference>
<dbReference type="EMBL" id="BOPG01000061">
    <property type="protein sequence ID" value="GIJ60974.1"/>
    <property type="molecule type" value="Genomic_DNA"/>
</dbReference>
<sequence length="264" mass="29268">MTEKHIRALIERWVAAVHAGDLDTVLADHTDDIVMFDVPPPHDGVRGIDAYRDTWPPFFRWQASGAVFELVDLDVTAGDDVAFAHALLRCDTPDGLARNPETRLRLTLGLRKENGRWVVSHEHHSFADESGDEQEVRDLLDGWSRDTAARDLDGLMATIDDDVVSYELGAPLRYVGIDEVREVCRAGLEAPGDVTFELPDVAVRVHDDLAVTWGLDRVTVDGAPTWSRGTRVFRRTAAGWKLVHQHLSYPMDPATGSAATDLTP</sequence>
<comment type="caution">
    <text evidence="2">The sequence shown here is derived from an EMBL/GenBank/DDBJ whole genome shotgun (WGS) entry which is preliminary data.</text>
</comment>
<dbReference type="Pfam" id="PF13474">
    <property type="entry name" value="SnoaL_3"/>
    <property type="match status" value="2"/>
</dbReference>
<gene>
    <name evidence="2" type="ORF">Vau01_084900</name>
</gene>
<organism evidence="2 3">
    <name type="scientific">Virgisporangium aurantiacum</name>
    <dbReference type="NCBI Taxonomy" id="175570"/>
    <lineage>
        <taxon>Bacteria</taxon>
        <taxon>Bacillati</taxon>
        <taxon>Actinomycetota</taxon>
        <taxon>Actinomycetes</taxon>
        <taxon>Micromonosporales</taxon>
        <taxon>Micromonosporaceae</taxon>
        <taxon>Virgisporangium</taxon>
    </lineage>
</organism>
<dbReference type="Gene3D" id="3.10.450.50">
    <property type="match status" value="2"/>
</dbReference>
<keyword evidence="3" id="KW-1185">Reference proteome</keyword>
<dbReference type="AlphaFoldDB" id="A0A8J3ZBK3"/>
<reference evidence="2" key="1">
    <citation type="submission" date="2021-01" db="EMBL/GenBank/DDBJ databases">
        <title>Whole genome shotgun sequence of Virgisporangium aurantiacum NBRC 16421.</title>
        <authorList>
            <person name="Komaki H."/>
            <person name="Tamura T."/>
        </authorList>
    </citation>
    <scope>NUCLEOTIDE SEQUENCE</scope>
    <source>
        <strain evidence="2">NBRC 16421</strain>
    </source>
</reference>
<name>A0A8J3ZBK3_9ACTN</name>
<dbReference type="SUPFAM" id="SSF54427">
    <property type="entry name" value="NTF2-like"/>
    <property type="match status" value="2"/>
</dbReference>
<dbReference type="NCBIfam" id="TIGR02246">
    <property type="entry name" value="SgcJ/EcaC family oxidoreductase"/>
    <property type="match status" value="1"/>
</dbReference>
<accession>A0A8J3ZBK3</accession>
<feature type="domain" description="SnoaL-like" evidence="1">
    <location>
        <begin position="6"/>
        <end position="128"/>
    </location>
</feature>
<dbReference type="Proteomes" id="UP000612585">
    <property type="component" value="Unassembled WGS sequence"/>
</dbReference>
<evidence type="ECO:0000313" key="2">
    <source>
        <dbReference type="EMBL" id="GIJ60974.1"/>
    </source>
</evidence>
<feature type="domain" description="SnoaL-like" evidence="1">
    <location>
        <begin position="136"/>
        <end position="251"/>
    </location>
</feature>
<dbReference type="InterPro" id="IPR032710">
    <property type="entry name" value="NTF2-like_dom_sf"/>
</dbReference>